<dbReference type="GO" id="GO:0070063">
    <property type="term" value="F:RNA polymerase binding"/>
    <property type="evidence" value="ECO:0007669"/>
    <property type="project" value="InterPro"/>
</dbReference>
<sequence length="221" mass="25363">MDDNGLNGMIREEMHHQDEEKHHRQHEEHEGDHYKNGMDEHHDANGEDGGEYESAHRGEQEHDDFGVRGGFQRMRGGYGMRGPRPGYMGDGRGMRGPPFQPRPPFYPSPYPGMPPMGMPPMAHQMPVQQTPQQQAERLKKLAGVAPDQELWVETKSPDGKPYYYNAVTRDTVWEKPENAKVMEQSELQALVEKDAKEEKEQGLLFTVVFLFFFLQNLISSQ</sequence>
<feature type="compositionally biased region" description="Basic and acidic residues" evidence="2">
    <location>
        <begin position="15"/>
        <end position="45"/>
    </location>
</feature>
<proteinExistence type="predicted"/>
<evidence type="ECO:0000256" key="1">
    <source>
        <dbReference type="ARBA" id="ARBA00022737"/>
    </source>
</evidence>
<dbReference type="GO" id="GO:0005634">
    <property type="term" value="C:nucleus"/>
    <property type="evidence" value="ECO:0007669"/>
    <property type="project" value="TreeGrafter"/>
</dbReference>
<dbReference type="InterPro" id="IPR045148">
    <property type="entry name" value="TCRG1-like"/>
</dbReference>
<evidence type="ECO:0000313" key="4">
    <source>
        <dbReference type="Proteomes" id="UP000050640"/>
    </source>
</evidence>
<dbReference type="PANTHER" id="PTHR15377">
    <property type="entry name" value="TRANSCRIPTION ELONGATION REGULATOR 1"/>
    <property type="match status" value="1"/>
</dbReference>
<protein>
    <submittedName>
        <fullName evidence="5">WW domain-containing protein</fullName>
    </submittedName>
</protein>
<dbReference type="Gene3D" id="2.20.70.10">
    <property type="match status" value="1"/>
</dbReference>
<dbReference type="PROSITE" id="PS50020">
    <property type="entry name" value="WW_DOMAIN_2"/>
    <property type="match status" value="1"/>
</dbReference>
<evidence type="ECO:0000256" key="2">
    <source>
        <dbReference type="SAM" id="MobiDB-lite"/>
    </source>
</evidence>
<dbReference type="CDD" id="cd00201">
    <property type="entry name" value="WW"/>
    <property type="match status" value="1"/>
</dbReference>
<dbReference type="PANTHER" id="PTHR15377:SF3">
    <property type="entry name" value="WW DOMAIN-CONTAINING PROTEIN"/>
    <property type="match status" value="1"/>
</dbReference>
<name>A0A158Q7G8_9BILA</name>
<evidence type="ECO:0000259" key="3">
    <source>
        <dbReference type="PROSITE" id="PS50020"/>
    </source>
</evidence>
<organism evidence="4 5">
    <name type="scientific">Elaeophora elaphi</name>
    <dbReference type="NCBI Taxonomy" id="1147741"/>
    <lineage>
        <taxon>Eukaryota</taxon>
        <taxon>Metazoa</taxon>
        <taxon>Ecdysozoa</taxon>
        <taxon>Nematoda</taxon>
        <taxon>Chromadorea</taxon>
        <taxon>Rhabditida</taxon>
        <taxon>Spirurina</taxon>
        <taxon>Spiruromorpha</taxon>
        <taxon>Filarioidea</taxon>
        <taxon>Onchocercidae</taxon>
        <taxon>Elaeophora</taxon>
    </lineage>
</organism>
<dbReference type="InterPro" id="IPR001202">
    <property type="entry name" value="WW_dom"/>
</dbReference>
<accession>A0A158Q7G8</accession>
<reference evidence="5" key="1">
    <citation type="submission" date="2016-04" db="UniProtKB">
        <authorList>
            <consortium name="WormBaseParasite"/>
        </authorList>
    </citation>
    <scope>IDENTIFICATION</scope>
</reference>
<dbReference type="Pfam" id="PF00397">
    <property type="entry name" value="WW"/>
    <property type="match status" value="1"/>
</dbReference>
<dbReference type="STRING" id="1147741.A0A158Q7G8"/>
<dbReference type="SUPFAM" id="SSF51045">
    <property type="entry name" value="WW domain"/>
    <property type="match status" value="1"/>
</dbReference>
<feature type="region of interest" description="Disordered" evidence="2">
    <location>
        <begin position="15"/>
        <end position="82"/>
    </location>
</feature>
<dbReference type="WBParaSite" id="EEL_0000462101-mRNA-1">
    <property type="protein sequence ID" value="EEL_0000462101-mRNA-1"/>
    <property type="gene ID" value="EEL_0000462101"/>
</dbReference>
<dbReference type="AlphaFoldDB" id="A0A158Q7G8"/>
<keyword evidence="4" id="KW-1185">Reference proteome</keyword>
<feature type="domain" description="WW" evidence="3">
    <location>
        <begin position="145"/>
        <end position="178"/>
    </location>
</feature>
<dbReference type="Proteomes" id="UP000050640">
    <property type="component" value="Unplaced"/>
</dbReference>
<dbReference type="GO" id="GO:0003712">
    <property type="term" value="F:transcription coregulator activity"/>
    <property type="evidence" value="ECO:0007669"/>
    <property type="project" value="TreeGrafter"/>
</dbReference>
<evidence type="ECO:0000313" key="5">
    <source>
        <dbReference type="WBParaSite" id="EEL_0000462101-mRNA-1"/>
    </source>
</evidence>
<dbReference type="InterPro" id="IPR036020">
    <property type="entry name" value="WW_dom_sf"/>
</dbReference>
<feature type="compositionally biased region" description="Basic and acidic residues" evidence="2">
    <location>
        <begin position="53"/>
        <end position="66"/>
    </location>
</feature>
<keyword evidence="1" id="KW-0677">Repeat</keyword>
<dbReference type="SMART" id="SM00456">
    <property type="entry name" value="WW"/>
    <property type="match status" value="1"/>
</dbReference>
<feature type="compositionally biased region" description="Low complexity" evidence="2">
    <location>
        <begin position="70"/>
        <end position="82"/>
    </location>
</feature>